<dbReference type="Gene3D" id="3.10.50.40">
    <property type="match status" value="1"/>
</dbReference>
<dbReference type="PROSITE" id="PS51257">
    <property type="entry name" value="PROKAR_LIPOPROTEIN"/>
    <property type="match status" value="1"/>
</dbReference>
<evidence type="ECO:0000313" key="15">
    <source>
        <dbReference type="EMBL" id="MFC4619084.1"/>
    </source>
</evidence>
<feature type="region of interest" description="Disordered" evidence="12">
    <location>
        <begin position="280"/>
        <end position="309"/>
    </location>
</feature>
<evidence type="ECO:0000313" key="16">
    <source>
        <dbReference type="Proteomes" id="UP001596022"/>
    </source>
</evidence>
<dbReference type="SUPFAM" id="SSF54534">
    <property type="entry name" value="FKBP-like"/>
    <property type="match status" value="1"/>
</dbReference>
<feature type="compositionally biased region" description="Polar residues" evidence="12">
    <location>
        <begin position="286"/>
        <end position="297"/>
    </location>
</feature>
<evidence type="ECO:0000256" key="1">
    <source>
        <dbReference type="ARBA" id="ARBA00000971"/>
    </source>
</evidence>
<dbReference type="Proteomes" id="UP001596022">
    <property type="component" value="Unassembled WGS sequence"/>
</dbReference>
<keyword evidence="5 11" id="KW-0732">Signal</keyword>
<dbReference type="PROSITE" id="PS01096">
    <property type="entry name" value="PPIC_PPIASE_1"/>
    <property type="match status" value="1"/>
</dbReference>
<organism evidence="15 16">
    <name type="scientific">Camelliibacillus cellulosilyticus</name>
    <dbReference type="NCBI Taxonomy" id="2174486"/>
    <lineage>
        <taxon>Bacteria</taxon>
        <taxon>Bacillati</taxon>
        <taxon>Bacillota</taxon>
        <taxon>Bacilli</taxon>
        <taxon>Bacillales</taxon>
        <taxon>Sporolactobacillaceae</taxon>
        <taxon>Camelliibacillus</taxon>
    </lineage>
</organism>
<keyword evidence="10 11" id="KW-0449">Lipoprotein</keyword>
<dbReference type="EC" id="5.2.1.8" evidence="11"/>
<evidence type="ECO:0000256" key="5">
    <source>
        <dbReference type="ARBA" id="ARBA00022729"/>
    </source>
</evidence>
<evidence type="ECO:0000256" key="9">
    <source>
        <dbReference type="ARBA" id="ARBA00023235"/>
    </source>
</evidence>
<dbReference type="Pfam" id="PF13616">
    <property type="entry name" value="Rotamase_3"/>
    <property type="match status" value="1"/>
</dbReference>
<name>A0ABV9GPH9_9BACL</name>
<evidence type="ECO:0000256" key="11">
    <source>
        <dbReference type="HAMAP-Rule" id="MF_01145"/>
    </source>
</evidence>
<evidence type="ECO:0000256" key="4">
    <source>
        <dbReference type="ARBA" id="ARBA00022475"/>
    </source>
</evidence>
<feature type="compositionally biased region" description="Basic and acidic residues" evidence="12">
    <location>
        <begin position="298"/>
        <end position="309"/>
    </location>
</feature>
<evidence type="ECO:0000256" key="3">
    <source>
        <dbReference type="ARBA" id="ARBA00006071"/>
    </source>
</evidence>
<evidence type="ECO:0000259" key="14">
    <source>
        <dbReference type="PROSITE" id="PS50198"/>
    </source>
</evidence>
<dbReference type="Gene3D" id="1.10.4030.10">
    <property type="entry name" value="Porin chaperone SurA, peptide-binding domain"/>
    <property type="match status" value="1"/>
</dbReference>
<evidence type="ECO:0000256" key="12">
    <source>
        <dbReference type="SAM" id="MobiDB-lite"/>
    </source>
</evidence>
<comment type="similarity">
    <text evidence="3 11">Belongs to the PrsA family.</text>
</comment>
<dbReference type="InterPro" id="IPR000297">
    <property type="entry name" value="PPIase_PpiC"/>
</dbReference>
<dbReference type="PROSITE" id="PS50198">
    <property type="entry name" value="PPIC_PPIASE_2"/>
    <property type="match status" value="1"/>
</dbReference>
<dbReference type="InterPro" id="IPR023059">
    <property type="entry name" value="Foldase_PrsA"/>
</dbReference>
<dbReference type="GO" id="GO:0003755">
    <property type="term" value="F:peptidyl-prolyl cis-trans isomerase activity"/>
    <property type="evidence" value="ECO:0007669"/>
    <property type="project" value="UniProtKB-EC"/>
</dbReference>
<feature type="signal peptide" evidence="13">
    <location>
        <begin position="1"/>
        <end position="21"/>
    </location>
</feature>
<sequence>MKKWIAALVVVFGLTSLTACGSNNDTIVDTKAGKITQKDFYKELKKQAGKNVLQTMVFTKLLSQKYKVTDKDIDQQIDQFKQQNQITSDDQLKMALQMQGVSMSDFRNSMKVQALLFKAQTAGVKVSDKEMQEYFNKNKDNLIEVKASHILVKDKKTADEIEQKIKNGDDFAKLAKQYSTDTGTKDKGGDLGWFNKSKMVKPFADKAFSMKVGQISDPVKTDYGYHIIKLTDRKDTLNDFKKQIETQIKTEKEKPQQDVLNDLIKNGDIKVKDKQFKDLFKVEPTAPSTDQPSGDSSQKNDDNKTDSNK</sequence>
<evidence type="ECO:0000256" key="10">
    <source>
        <dbReference type="ARBA" id="ARBA00023288"/>
    </source>
</evidence>
<evidence type="ECO:0000256" key="13">
    <source>
        <dbReference type="SAM" id="SignalP"/>
    </source>
</evidence>
<comment type="caution">
    <text evidence="15">The sequence shown here is derived from an EMBL/GenBank/DDBJ whole genome shotgun (WGS) entry which is preliminary data.</text>
</comment>
<evidence type="ECO:0000256" key="7">
    <source>
        <dbReference type="ARBA" id="ARBA00023136"/>
    </source>
</evidence>
<feature type="domain" description="PpiC" evidence="14">
    <location>
        <begin position="142"/>
        <end position="232"/>
    </location>
</feature>
<keyword evidence="9 11" id="KW-0413">Isomerase</keyword>
<dbReference type="RefSeq" id="WP_376846183.1">
    <property type="nucleotide sequence ID" value="NZ_JBHSFW010000005.1"/>
</dbReference>
<keyword evidence="4 11" id="KW-1003">Cell membrane</keyword>
<protein>
    <recommendedName>
        <fullName evidence="11">Foldase protein PrsA</fullName>
        <ecNumber evidence="11">5.2.1.8</ecNumber>
    </recommendedName>
</protein>
<comment type="subcellular location">
    <subcellularLocation>
        <location evidence="2 11">Cell membrane</location>
        <topology evidence="2 11">Lipid-anchor</topology>
    </subcellularLocation>
</comment>
<dbReference type="SUPFAM" id="SSF109998">
    <property type="entry name" value="Triger factor/SurA peptide-binding domain-like"/>
    <property type="match status" value="1"/>
</dbReference>
<evidence type="ECO:0000256" key="2">
    <source>
        <dbReference type="ARBA" id="ARBA00004193"/>
    </source>
</evidence>
<reference evidence="16" key="1">
    <citation type="journal article" date="2019" name="Int. J. Syst. Evol. Microbiol.">
        <title>The Global Catalogue of Microorganisms (GCM) 10K type strain sequencing project: providing services to taxonomists for standard genome sequencing and annotation.</title>
        <authorList>
            <consortium name="The Broad Institute Genomics Platform"/>
            <consortium name="The Broad Institute Genome Sequencing Center for Infectious Disease"/>
            <person name="Wu L."/>
            <person name="Ma J."/>
        </authorList>
    </citation>
    <scope>NUCLEOTIDE SEQUENCE [LARGE SCALE GENOMIC DNA]</scope>
    <source>
        <strain evidence="16">CGMCC 1.16306</strain>
    </source>
</reference>
<dbReference type="InterPro" id="IPR027304">
    <property type="entry name" value="Trigger_fact/SurA_dom_sf"/>
</dbReference>
<keyword evidence="7 11" id="KW-0472">Membrane</keyword>
<gene>
    <name evidence="11" type="primary">prsA</name>
    <name evidence="15" type="ORF">ACFO4N_10200</name>
</gene>
<dbReference type="PANTHER" id="PTHR47245:SF1">
    <property type="entry name" value="FOLDASE PROTEIN PRSA"/>
    <property type="match status" value="1"/>
</dbReference>
<proteinExistence type="inferred from homology"/>
<dbReference type="PANTHER" id="PTHR47245">
    <property type="entry name" value="PEPTIDYLPROLYL ISOMERASE"/>
    <property type="match status" value="1"/>
</dbReference>
<dbReference type="InterPro" id="IPR023058">
    <property type="entry name" value="PPIase_PpiC_CS"/>
</dbReference>
<keyword evidence="8 11" id="KW-0564">Palmitate</keyword>
<dbReference type="HAMAP" id="MF_01145">
    <property type="entry name" value="Foldase_PrsA"/>
    <property type="match status" value="1"/>
</dbReference>
<evidence type="ECO:0000256" key="6">
    <source>
        <dbReference type="ARBA" id="ARBA00023110"/>
    </source>
</evidence>
<keyword evidence="6 11" id="KW-0697">Rotamase</keyword>
<evidence type="ECO:0000256" key="8">
    <source>
        <dbReference type="ARBA" id="ARBA00023139"/>
    </source>
</evidence>
<accession>A0ABV9GPH9</accession>
<dbReference type="EMBL" id="JBHSFW010000005">
    <property type="protein sequence ID" value="MFC4619084.1"/>
    <property type="molecule type" value="Genomic_DNA"/>
</dbReference>
<feature type="chain" id="PRO_5047342644" description="Foldase protein PrsA" evidence="13">
    <location>
        <begin position="22"/>
        <end position="309"/>
    </location>
</feature>
<comment type="function">
    <text evidence="11">Plays a major role in protein secretion by helping the post-translocational extracellular folding of several secreted proteins.</text>
</comment>
<keyword evidence="16" id="KW-1185">Reference proteome</keyword>
<dbReference type="InterPro" id="IPR050245">
    <property type="entry name" value="PrsA_foldase"/>
</dbReference>
<dbReference type="InterPro" id="IPR046357">
    <property type="entry name" value="PPIase_dom_sf"/>
</dbReference>
<comment type="catalytic activity">
    <reaction evidence="1 11">
        <text>[protein]-peptidylproline (omega=180) = [protein]-peptidylproline (omega=0)</text>
        <dbReference type="Rhea" id="RHEA:16237"/>
        <dbReference type="Rhea" id="RHEA-COMP:10747"/>
        <dbReference type="Rhea" id="RHEA-COMP:10748"/>
        <dbReference type="ChEBI" id="CHEBI:83833"/>
        <dbReference type="ChEBI" id="CHEBI:83834"/>
        <dbReference type="EC" id="5.2.1.8"/>
    </reaction>
</comment>